<gene>
    <name evidence="1" type="ORF">TOA249_LOCUS20521</name>
</gene>
<dbReference type="Proteomes" id="UP000663838">
    <property type="component" value="Unassembled WGS sequence"/>
</dbReference>
<comment type="caution">
    <text evidence="1">The sequence shown here is derived from an EMBL/GenBank/DDBJ whole genome shotgun (WGS) entry which is preliminary data.</text>
</comment>
<sequence>MRNGVGMNKKKHEIENNWQFFFKKLKQHIYDRLKVNINPSKDHQLSFVNDKTRTEQFSSIKSSSIEINCSLSSSFFIAMARKIIKSPSNFRGAKDDVIE</sequence>
<name>A0A821LMN5_9BILA</name>
<protein>
    <submittedName>
        <fullName evidence="1">Uncharacterized protein</fullName>
    </submittedName>
</protein>
<feature type="non-terminal residue" evidence="1">
    <location>
        <position position="99"/>
    </location>
</feature>
<organism evidence="1 2">
    <name type="scientific">Rotaria socialis</name>
    <dbReference type="NCBI Taxonomy" id="392032"/>
    <lineage>
        <taxon>Eukaryota</taxon>
        <taxon>Metazoa</taxon>
        <taxon>Spiralia</taxon>
        <taxon>Gnathifera</taxon>
        <taxon>Rotifera</taxon>
        <taxon>Eurotatoria</taxon>
        <taxon>Bdelloidea</taxon>
        <taxon>Philodinida</taxon>
        <taxon>Philodinidae</taxon>
        <taxon>Rotaria</taxon>
    </lineage>
</organism>
<dbReference type="EMBL" id="CAJOBS010001692">
    <property type="protein sequence ID" value="CAF4753253.1"/>
    <property type="molecule type" value="Genomic_DNA"/>
</dbReference>
<reference evidence="1" key="1">
    <citation type="submission" date="2021-02" db="EMBL/GenBank/DDBJ databases">
        <authorList>
            <person name="Nowell W R."/>
        </authorList>
    </citation>
    <scope>NUCLEOTIDE SEQUENCE</scope>
</reference>
<dbReference type="AlphaFoldDB" id="A0A821LMN5"/>
<evidence type="ECO:0000313" key="2">
    <source>
        <dbReference type="Proteomes" id="UP000663838"/>
    </source>
</evidence>
<proteinExistence type="predicted"/>
<accession>A0A821LMN5</accession>
<evidence type="ECO:0000313" key="1">
    <source>
        <dbReference type="EMBL" id="CAF4753253.1"/>
    </source>
</evidence>